<dbReference type="Proteomes" id="UP000230066">
    <property type="component" value="Unassembled WGS sequence"/>
</dbReference>
<gene>
    <name evidence="2" type="ORF">D915_005481</name>
</gene>
<evidence type="ECO:0000313" key="3">
    <source>
        <dbReference type="Proteomes" id="UP000230066"/>
    </source>
</evidence>
<accession>A0A4E0R831</accession>
<protein>
    <submittedName>
        <fullName evidence="2">Uncharacterized protein</fullName>
    </submittedName>
</protein>
<keyword evidence="3" id="KW-1185">Reference proteome</keyword>
<proteinExistence type="predicted"/>
<dbReference type="InterPro" id="IPR019734">
    <property type="entry name" value="TPR_rpt"/>
</dbReference>
<dbReference type="AlphaFoldDB" id="A0A4E0R831"/>
<dbReference type="InterPro" id="IPR011990">
    <property type="entry name" value="TPR-like_helical_dom_sf"/>
</dbReference>
<name>A0A4E0R831_FASHE</name>
<dbReference type="Gene3D" id="1.25.40.10">
    <property type="entry name" value="Tetratricopeptide repeat domain"/>
    <property type="match status" value="1"/>
</dbReference>
<sequence>MTAKAICPDHSSVDQLLQGLTRLSNEQRERGMQLTLKGRLDESIIHLTLAIAANPLNPVLYLERSVIHQRKSRYFEALDDLYKAMHFHKHDEQMVDANFARKVSDHSLVLLIELSLQWYFDGQIGIVLYLIDNLIRTVPDYFLVYLIKGDCCRKMNADREALDNYEKGLNLLELVDRHPVSDVIINRICQTRFSLALKAVANCQWLEAEHELEQCIIRMPLVPEFHAVQGRIYLHFNKKEKAWKELLTCCYLLLSDWSLNRRTCGRWSKLNVEEKDKCIAHLTERVEYLTGSLISSLVPCPLALRQLANGEVCQSVAQNIDRYVSEKNLDMKIFPTIPEVQRPSRRSKVGGVREFVKGPWPLFADAPRAVSSTSPGRSSESKTPLVEKRQTREPMEQLRAKKQNV</sequence>
<feature type="region of interest" description="Disordered" evidence="1">
    <location>
        <begin position="365"/>
        <end position="405"/>
    </location>
</feature>
<evidence type="ECO:0000313" key="2">
    <source>
        <dbReference type="EMBL" id="THD23883.1"/>
    </source>
</evidence>
<evidence type="ECO:0000256" key="1">
    <source>
        <dbReference type="SAM" id="MobiDB-lite"/>
    </source>
</evidence>
<comment type="caution">
    <text evidence="2">The sequence shown here is derived from an EMBL/GenBank/DDBJ whole genome shotgun (WGS) entry which is preliminary data.</text>
</comment>
<dbReference type="PANTHER" id="PTHR45153:SF1">
    <property type="entry name" value="TETRATRICOPEPTIDE REPEAT PROTEIN 16"/>
    <property type="match status" value="1"/>
</dbReference>
<dbReference type="SMART" id="SM00028">
    <property type="entry name" value="TPR"/>
    <property type="match status" value="3"/>
</dbReference>
<dbReference type="SUPFAM" id="SSF48452">
    <property type="entry name" value="TPR-like"/>
    <property type="match status" value="1"/>
</dbReference>
<feature type="compositionally biased region" description="Basic and acidic residues" evidence="1">
    <location>
        <begin position="385"/>
        <end position="399"/>
    </location>
</feature>
<reference evidence="2" key="1">
    <citation type="submission" date="2019-03" db="EMBL/GenBank/DDBJ databases">
        <title>Improved annotation for the trematode Fasciola hepatica.</title>
        <authorList>
            <person name="Choi Y.-J."/>
            <person name="Martin J."/>
            <person name="Mitreva M."/>
        </authorList>
    </citation>
    <scope>NUCLEOTIDE SEQUENCE [LARGE SCALE GENOMIC DNA]</scope>
</reference>
<dbReference type="EMBL" id="JXXN02001892">
    <property type="protein sequence ID" value="THD23883.1"/>
    <property type="molecule type" value="Genomic_DNA"/>
</dbReference>
<organism evidence="2 3">
    <name type="scientific">Fasciola hepatica</name>
    <name type="common">Liver fluke</name>
    <dbReference type="NCBI Taxonomy" id="6192"/>
    <lineage>
        <taxon>Eukaryota</taxon>
        <taxon>Metazoa</taxon>
        <taxon>Spiralia</taxon>
        <taxon>Lophotrochozoa</taxon>
        <taxon>Platyhelminthes</taxon>
        <taxon>Trematoda</taxon>
        <taxon>Digenea</taxon>
        <taxon>Plagiorchiida</taxon>
        <taxon>Echinostomata</taxon>
        <taxon>Echinostomatoidea</taxon>
        <taxon>Fasciolidae</taxon>
        <taxon>Fasciola</taxon>
    </lineage>
</organism>
<dbReference type="PANTHER" id="PTHR45153">
    <property type="entry name" value="TETRATRICOPEPTIDE REPEAT PROTEIN 16"/>
    <property type="match status" value="1"/>
</dbReference>
<feature type="compositionally biased region" description="Polar residues" evidence="1">
    <location>
        <begin position="370"/>
        <end position="382"/>
    </location>
</feature>